<name>A0ABU6CSA6_9GAMM</name>
<evidence type="ECO:0000256" key="1">
    <source>
        <dbReference type="ARBA" id="ARBA00022729"/>
    </source>
</evidence>
<keyword evidence="1" id="KW-0732">Signal</keyword>
<evidence type="ECO:0000256" key="2">
    <source>
        <dbReference type="ARBA" id="ARBA00023239"/>
    </source>
</evidence>
<sequence>MNKELLAITRGLIKNDDKALNLALDSVVKKAVFALDAGVYSVMDKSAVPPSGDKHDYMSMGPYWWPDPSKGDGLPYIRVDGKKNPESHGNASDFSRLESMAAAVETLALAFHFTGMMAYAHHAACLLRTWFLHPNTRMNPHLRYAQVIPGKTGKRGIGIIDTVRFLDVINAVELLGDSGSWLPSEQVALQKWFQAYLKWLMTSPYGRNEARQHNNHGTWYDAQIAGYALFVGDVATASRVLEACGHKHLMAQVSPDGRQPYELARNLSFDYSCFNLEGIMALAQLGERLGIDLWHFQVAGRDAIRSALDYLVPFADSTKHWPHPQLVAADQARLLPLFRQGWRVYQETRYRDAIQALQHEGRNHDVSQLICPAAVV</sequence>
<organism evidence="4 5">
    <name type="scientific">Candidatus Thiothrix phosphatis</name>
    <dbReference type="NCBI Taxonomy" id="3112415"/>
    <lineage>
        <taxon>Bacteria</taxon>
        <taxon>Pseudomonadati</taxon>
        <taxon>Pseudomonadota</taxon>
        <taxon>Gammaproteobacteria</taxon>
        <taxon>Thiotrichales</taxon>
        <taxon>Thiotrichaceae</taxon>
        <taxon>Thiothrix</taxon>
    </lineage>
</organism>
<evidence type="ECO:0000259" key="3">
    <source>
        <dbReference type="Pfam" id="PF05426"/>
    </source>
</evidence>
<protein>
    <submittedName>
        <fullName evidence="4">Alginate lyase family protein</fullName>
    </submittedName>
</protein>
<dbReference type="SUPFAM" id="SSF48230">
    <property type="entry name" value="Chondroitin AC/alginate lyase"/>
    <property type="match status" value="1"/>
</dbReference>
<dbReference type="Pfam" id="PF05426">
    <property type="entry name" value="Alginate_lyase"/>
    <property type="match status" value="1"/>
</dbReference>
<keyword evidence="2 4" id="KW-0456">Lyase</keyword>
<accession>A0ABU6CSA6</accession>
<evidence type="ECO:0000313" key="4">
    <source>
        <dbReference type="EMBL" id="MEB4589704.1"/>
    </source>
</evidence>
<dbReference type="EMBL" id="JAYMYJ010000014">
    <property type="protein sequence ID" value="MEB4589704.1"/>
    <property type="molecule type" value="Genomic_DNA"/>
</dbReference>
<proteinExistence type="predicted"/>
<feature type="domain" description="Alginate lyase" evidence="3">
    <location>
        <begin position="41"/>
        <end position="321"/>
    </location>
</feature>
<gene>
    <name evidence="4" type="ORF">VSS37_01805</name>
</gene>
<dbReference type="GO" id="GO:0016829">
    <property type="term" value="F:lyase activity"/>
    <property type="evidence" value="ECO:0007669"/>
    <property type="project" value="UniProtKB-KW"/>
</dbReference>
<dbReference type="Proteomes" id="UP001308005">
    <property type="component" value="Unassembled WGS sequence"/>
</dbReference>
<evidence type="ECO:0000313" key="5">
    <source>
        <dbReference type="Proteomes" id="UP001308005"/>
    </source>
</evidence>
<dbReference type="RefSeq" id="WP_324692901.1">
    <property type="nucleotide sequence ID" value="NZ_JAYMYJ010000014.1"/>
</dbReference>
<comment type="caution">
    <text evidence="4">The sequence shown here is derived from an EMBL/GenBank/DDBJ whole genome shotgun (WGS) entry which is preliminary data.</text>
</comment>
<dbReference type="InterPro" id="IPR008397">
    <property type="entry name" value="Alginate_lyase_dom"/>
</dbReference>
<dbReference type="InterPro" id="IPR008929">
    <property type="entry name" value="Chondroitin_lyas"/>
</dbReference>
<reference evidence="5" key="1">
    <citation type="submission" date="2023-07" db="EMBL/GenBank/DDBJ databases">
        <title>The carbon used by Thiothrix.</title>
        <authorList>
            <person name="Chen L."/>
        </authorList>
    </citation>
    <scope>NUCLEOTIDE SEQUENCE [LARGE SCALE GENOMIC DNA]</scope>
</reference>
<dbReference type="Gene3D" id="1.50.10.100">
    <property type="entry name" value="Chondroitin AC/alginate lyase"/>
    <property type="match status" value="1"/>
</dbReference>
<keyword evidence="5" id="KW-1185">Reference proteome</keyword>